<dbReference type="EC" id="7.1.1.-" evidence="11"/>
<protein>
    <recommendedName>
        <fullName evidence="11">NADH-quinone oxidoreductase subunit A</fullName>
        <ecNumber evidence="11">7.1.1.-</ecNumber>
    </recommendedName>
    <alternativeName>
        <fullName evidence="11">NADH dehydrogenase I subunit A</fullName>
    </alternativeName>
    <alternativeName>
        <fullName evidence="11">NDH-1 subunit A</fullName>
    </alternativeName>
    <alternativeName>
        <fullName evidence="11">NUO1</fullName>
    </alternativeName>
</protein>
<evidence type="ECO:0000256" key="7">
    <source>
        <dbReference type="ARBA" id="ARBA00022967"/>
    </source>
</evidence>
<keyword evidence="9 11" id="KW-0520">NAD</keyword>
<evidence type="ECO:0000256" key="5">
    <source>
        <dbReference type="ARBA" id="ARBA00022692"/>
    </source>
</evidence>
<evidence type="ECO:0000256" key="2">
    <source>
        <dbReference type="ARBA" id="ARBA00008472"/>
    </source>
</evidence>
<evidence type="ECO:0000256" key="6">
    <source>
        <dbReference type="ARBA" id="ARBA00022719"/>
    </source>
</evidence>
<evidence type="ECO:0000256" key="9">
    <source>
        <dbReference type="ARBA" id="ARBA00023027"/>
    </source>
</evidence>
<dbReference type="GO" id="GO:0048038">
    <property type="term" value="F:quinone binding"/>
    <property type="evidence" value="ECO:0007669"/>
    <property type="project" value="UniProtKB-KW"/>
</dbReference>
<keyword evidence="11" id="KW-0830">Ubiquinone</keyword>
<evidence type="ECO:0000256" key="8">
    <source>
        <dbReference type="ARBA" id="ARBA00022989"/>
    </source>
</evidence>
<dbReference type="GO" id="GO:0050136">
    <property type="term" value="F:NADH dehydrogenase (quinone) (non-electrogenic) activity"/>
    <property type="evidence" value="ECO:0007669"/>
    <property type="project" value="UniProtKB-UniRule"/>
</dbReference>
<dbReference type="PANTHER" id="PTHR11058">
    <property type="entry name" value="NADH-UBIQUINONE OXIDOREDUCTASE CHAIN 3"/>
    <property type="match status" value="1"/>
</dbReference>
<dbReference type="EMBL" id="JADKCH010000003">
    <property type="protein sequence ID" value="MBK8572124.1"/>
    <property type="molecule type" value="Genomic_DNA"/>
</dbReference>
<comment type="subcellular location">
    <subcellularLocation>
        <location evidence="11 12">Cell membrane</location>
        <topology evidence="11 12">Multi-pass membrane protein</topology>
    </subcellularLocation>
    <subcellularLocation>
        <location evidence="1">Membrane</location>
        <topology evidence="1">Multi-pass membrane protein</topology>
    </subcellularLocation>
</comment>
<organism evidence="13 14">
    <name type="scientific">Candidatus Geothrix odensensis</name>
    <dbReference type="NCBI Taxonomy" id="2954440"/>
    <lineage>
        <taxon>Bacteria</taxon>
        <taxon>Pseudomonadati</taxon>
        <taxon>Acidobacteriota</taxon>
        <taxon>Holophagae</taxon>
        <taxon>Holophagales</taxon>
        <taxon>Holophagaceae</taxon>
        <taxon>Geothrix</taxon>
    </lineage>
</organism>
<gene>
    <name evidence="11" type="primary">nuoA</name>
    <name evidence="13" type="ORF">IPN91_05640</name>
</gene>
<keyword evidence="5 11" id="KW-0812">Transmembrane</keyword>
<dbReference type="InterPro" id="IPR000440">
    <property type="entry name" value="NADH_UbQ/plastoQ_OxRdtase_su3"/>
</dbReference>
<keyword evidence="6 11" id="KW-0874">Quinone</keyword>
<comment type="subunit">
    <text evidence="11">NDH-1 is composed of 14 different subunits. Subunits NuoA, H, J, K, L, M, N constitute the membrane sector of the complex.</text>
</comment>
<keyword evidence="3 11" id="KW-0813">Transport</keyword>
<evidence type="ECO:0000256" key="12">
    <source>
        <dbReference type="RuleBase" id="RU003639"/>
    </source>
</evidence>
<evidence type="ECO:0000256" key="11">
    <source>
        <dbReference type="HAMAP-Rule" id="MF_01394"/>
    </source>
</evidence>
<feature type="transmembrane region" description="Helical" evidence="11">
    <location>
        <begin position="12"/>
        <end position="33"/>
    </location>
</feature>
<keyword evidence="10 11" id="KW-0472">Membrane</keyword>
<dbReference type="Pfam" id="PF00507">
    <property type="entry name" value="Oxidored_q4"/>
    <property type="match status" value="1"/>
</dbReference>
<accession>A0A936F0X6</accession>
<sequence length="126" mass="14022">MAHPASPFLSVLILLLVAAVTAAAILVLSGWVLPMLKPNNPQEAKLRVYECGVPPLQTGARHKYSVKFYLTAMLFILFDVEAAFLLPWAVNFKTALWTFAAMLSFMATLLVGFIYAWGKGAFEWER</sequence>
<reference evidence="13 14" key="1">
    <citation type="submission" date="2020-10" db="EMBL/GenBank/DDBJ databases">
        <title>Connecting structure to function with the recovery of over 1000 high-quality activated sludge metagenome-assembled genomes encoding full-length rRNA genes using long-read sequencing.</title>
        <authorList>
            <person name="Singleton C.M."/>
            <person name="Petriglieri F."/>
            <person name="Kristensen J.M."/>
            <person name="Kirkegaard R.H."/>
            <person name="Michaelsen T.Y."/>
            <person name="Andersen M.H."/>
            <person name="Karst S.M."/>
            <person name="Dueholm M.S."/>
            <person name="Nielsen P.H."/>
            <person name="Albertsen M."/>
        </authorList>
    </citation>
    <scope>NUCLEOTIDE SEQUENCE [LARGE SCALE GENOMIC DNA]</scope>
    <source>
        <strain evidence="13">OdNE_18-Q3-R46-58_MAXAC.008</strain>
    </source>
</reference>
<dbReference type="InterPro" id="IPR023043">
    <property type="entry name" value="NAD(P)H_OxRDtase_bac/plastid"/>
</dbReference>
<keyword evidence="8 11" id="KW-1133">Transmembrane helix</keyword>
<dbReference type="HAMAP" id="MF_01394">
    <property type="entry name" value="NDH1_NuoA"/>
    <property type="match status" value="1"/>
</dbReference>
<proteinExistence type="inferred from homology"/>
<comment type="catalytic activity">
    <reaction evidence="11 12">
        <text>a quinone + NADH + 5 H(+)(in) = a quinol + NAD(+) + 4 H(+)(out)</text>
        <dbReference type="Rhea" id="RHEA:57888"/>
        <dbReference type="ChEBI" id="CHEBI:15378"/>
        <dbReference type="ChEBI" id="CHEBI:24646"/>
        <dbReference type="ChEBI" id="CHEBI:57540"/>
        <dbReference type="ChEBI" id="CHEBI:57945"/>
        <dbReference type="ChEBI" id="CHEBI:132124"/>
    </reaction>
</comment>
<evidence type="ECO:0000256" key="10">
    <source>
        <dbReference type="ARBA" id="ARBA00023136"/>
    </source>
</evidence>
<evidence type="ECO:0000313" key="13">
    <source>
        <dbReference type="EMBL" id="MBK8572124.1"/>
    </source>
</evidence>
<comment type="caution">
    <text evidence="13">The sequence shown here is derived from an EMBL/GenBank/DDBJ whole genome shotgun (WGS) entry which is preliminary data.</text>
</comment>
<dbReference type="PANTHER" id="PTHR11058:SF22">
    <property type="entry name" value="NADH-QUINONE OXIDOREDUCTASE SUBUNIT A"/>
    <property type="match status" value="1"/>
</dbReference>
<dbReference type="GO" id="GO:0005886">
    <property type="term" value="C:plasma membrane"/>
    <property type="evidence" value="ECO:0007669"/>
    <property type="project" value="UniProtKB-SubCell"/>
</dbReference>
<feature type="transmembrane region" description="Helical" evidence="11">
    <location>
        <begin position="68"/>
        <end position="90"/>
    </location>
</feature>
<dbReference type="InterPro" id="IPR038430">
    <property type="entry name" value="NDAH_ubi_oxred_su3_sf"/>
</dbReference>
<keyword evidence="7 11" id="KW-1278">Translocase</keyword>
<dbReference type="Gene3D" id="1.20.58.1610">
    <property type="entry name" value="NADH:ubiquinone/plastoquinone oxidoreductase, chain 3"/>
    <property type="match status" value="1"/>
</dbReference>
<dbReference type="AlphaFoldDB" id="A0A936F0X6"/>
<dbReference type="GO" id="GO:0008137">
    <property type="term" value="F:NADH dehydrogenase (ubiquinone) activity"/>
    <property type="evidence" value="ECO:0007669"/>
    <property type="project" value="InterPro"/>
</dbReference>
<dbReference type="GO" id="GO:0030964">
    <property type="term" value="C:NADH dehydrogenase complex"/>
    <property type="evidence" value="ECO:0007669"/>
    <property type="project" value="TreeGrafter"/>
</dbReference>
<evidence type="ECO:0000256" key="3">
    <source>
        <dbReference type="ARBA" id="ARBA00022448"/>
    </source>
</evidence>
<evidence type="ECO:0000256" key="1">
    <source>
        <dbReference type="ARBA" id="ARBA00004141"/>
    </source>
</evidence>
<evidence type="ECO:0000256" key="4">
    <source>
        <dbReference type="ARBA" id="ARBA00022475"/>
    </source>
</evidence>
<evidence type="ECO:0000313" key="14">
    <source>
        <dbReference type="Proteomes" id="UP000709959"/>
    </source>
</evidence>
<dbReference type="Proteomes" id="UP000709959">
    <property type="component" value="Unassembled WGS sequence"/>
</dbReference>
<comment type="similarity">
    <text evidence="2 11 12">Belongs to the complex I subunit 3 family.</text>
</comment>
<name>A0A936F0X6_9BACT</name>
<keyword evidence="4 11" id="KW-1003">Cell membrane</keyword>
<feature type="transmembrane region" description="Helical" evidence="11">
    <location>
        <begin position="96"/>
        <end position="117"/>
    </location>
</feature>
<comment type="function">
    <text evidence="11">NDH-1 shuttles electrons from NADH, via FMN and iron-sulfur (Fe-S) centers, to quinones in the respiratory chain. The immediate electron acceptor for the enzyme in this species is believed to be ubiquinone. Couples the redox reaction to proton translocation (for every two electrons transferred, four hydrogen ions are translocated across the cytoplasmic membrane), and thus conserves the redox energy in a proton gradient.</text>
</comment>